<evidence type="ECO:0000256" key="1">
    <source>
        <dbReference type="ARBA" id="ARBA00001936"/>
    </source>
</evidence>
<keyword evidence="5" id="KW-0808">Transferase</keyword>
<evidence type="ECO:0000259" key="9">
    <source>
        <dbReference type="Pfam" id="PF22600"/>
    </source>
</evidence>
<dbReference type="InterPro" id="IPR054708">
    <property type="entry name" value="MTPAP-like_central"/>
</dbReference>
<gene>
    <name evidence="10" type="ORF">SCF082_LOCUS51516</name>
</gene>
<dbReference type="Proteomes" id="UP001642464">
    <property type="component" value="Unassembled WGS sequence"/>
</dbReference>
<dbReference type="Gene3D" id="1.10.1410.10">
    <property type="match status" value="1"/>
</dbReference>
<comment type="cofactor">
    <cofactor evidence="2">
        <name>Mg(2+)</name>
        <dbReference type="ChEBI" id="CHEBI:18420"/>
    </cofactor>
</comment>
<sequence>MNQGYGYGAGMHMRSYDIPISMALEATVNFMEPLPEEQAVHADCIQQLENLVSQVGPGWEVKAFGSAANGFLSRGADLDVTCFKPDIPDQDSQMSVQELKFQFLPLLNKQQAFEVIQEVWSARVPIIKLRFMDIIDVDLSCHNPQALQNTYLLRAYSHLSPHIRQLVLCVKCWAKAEAVCGAPSGHLSSYSFALMVIYFLQVDPLLGLPCLPVAGFSSQGPTISLESYPWMGRRPLYELLPRFFTFYAESFAWGSEVVSIRTGRRLMVLDPEYAALPGRQASRIHVEDPFLPRNLNCVLWPENE</sequence>
<keyword evidence="7" id="KW-0460">Magnesium</keyword>
<accession>A0ABP0SF31</accession>
<evidence type="ECO:0000256" key="5">
    <source>
        <dbReference type="ARBA" id="ARBA00022679"/>
    </source>
</evidence>
<keyword evidence="11" id="KW-1185">Reference proteome</keyword>
<proteinExistence type="predicted"/>
<dbReference type="Pfam" id="PF22600">
    <property type="entry name" value="MTPAP-like_central"/>
    <property type="match status" value="1"/>
</dbReference>
<feature type="domain" description="Poly(A) RNA polymerase mitochondrial-like central palm" evidence="9">
    <location>
        <begin position="21"/>
        <end position="157"/>
    </location>
</feature>
<protein>
    <submittedName>
        <fullName evidence="10">UTP:RNA uridylyltransferase 1</fullName>
    </submittedName>
</protein>
<keyword evidence="6" id="KW-0479">Metal-binding</keyword>
<dbReference type="PANTHER" id="PTHR12271">
    <property type="entry name" value="POLY A POLYMERASE CID PAP -RELATED"/>
    <property type="match status" value="1"/>
</dbReference>
<dbReference type="GO" id="GO:0016779">
    <property type="term" value="F:nucleotidyltransferase activity"/>
    <property type="evidence" value="ECO:0007669"/>
    <property type="project" value="UniProtKB-KW"/>
</dbReference>
<evidence type="ECO:0000256" key="2">
    <source>
        <dbReference type="ARBA" id="ARBA00001946"/>
    </source>
</evidence>
<feature type="domain" description="PAP-associated" evidence="8">
    <location>
        <begin position="238"/>
        <end position="294"/>
    </location>
</feature>
<evidence type="ECO:0000256" key="7">
    <source>
        <dbReference type="ARBA" id="ARBA00022842"/>
    </source>
</evidence>
<keyword evidence="4" id="KW-0963">Cytoplasm</keyword>
<evidence type="ECO:0000256" key="4">
    <source>
        <dbReference type="ARBA" id="ARBA00022490"/>
    </source>
</evidence>
<dbReference type="SUPFAM" id="SSF81301">
    <property type="entry name" value="Nucleotidyltransferase"/>
    <property type="match status" value="1"/>
</dbReference>
<reference evidence="10 11" key="1">
    <citation type="submission" date="2024-02" db="EMBL/GenBank/DDBJ databases">
        <authorList>
            <person name="Chen Y."/>
            <person name="Shah S."/>
            <person name="Dougan E. K."/>
            <person name="Thang M."/>
            <person name="Chan C."/>
        </authorList>
    </citation>
    <scope>NUCLEOTIDE SEQUENCE [LARGE SCALE GENOMIC DNA]</scope>
</reference>
<dbReference type="EMBL" id="CAXAMM010043611">
    <property type="protein sequence ID" value="CAK9110943.1"/>
    <property type="molecule type" value="Genomic_DNA"/>
</dbReference>
<comment type="cofactor">
    <cofactor evidence="1">
        <name>Mn(2+)</name>
        <dbReference type="ChEBI" id="CHEBI:29035"/>
    </cofactor>
</comment>
<evidence type="ECO:0000256" key="3">
    <source>
        <dbReference type="ARBA" id="ARBA00004496"/>
    </source>
</evidence>
<evidence type="ECO:0000256" key="6">
    <source>
        <dbReference type="ARBA" id="ARBA00022723"/>
    </source>
</evidence>
<dbReference type="InterPro" id="IPR043519">
    <property type="entry name" value="NT_sf"/>
</dbReference>
<evidence type="ECO:0000259" key="8">
    <source>
        <dbReference type="Pfam" id="PF03828"/>
    </source>
</evidence>
<dbReference type="CDD" id="cd05402">
    <property type="entry name" value="NT_PAP_TUTase"/>
    <property type="match status" value="1"/>
</dbReference>
<dbReference type="SUPFAM" id="SSF81631">
    <property type="entry name" value="PAP/OAS1 substrate-binding domain"/>
    <property type="match status" value="1"/>
</dbReference>
<comment type="subcellular location">
    <subcellularLocation>
        <location evidence="3">Cytoplasm</location>
    </subcellularLocation>
</comment>
<comment type="caution">
    <text evidence="10">The sequence shown here is derived from an EMBL/GenBank/DDBJ whole genome shotgun (WGS) entry which is preliminary data.</text>
</comment>
<feature type="non-terminal residue" evidence="10">
    <location>
        <position position="304"/>
    </location>
</feature>
<evidence type="ECO:0000313" key="10">
    <source>
        <dbReference type="EMBL" id="CAK9110943.1"/>
    </source>
</evidence>
<organism evidence="10 11">
    <name type="scientific">Durusdinium trenchii</name>
    <dbReference type="NCBI Taxonomy" id="1381693"/>
    <lineage>
        <taxon>Eukaryota</taxon>
        <taxon>Sar</taxon>
        <taxon>Alveolata</taxon>
        <taxon>Dinophyceae</taxon>
        <taxon>Suessiales</taxon>
        <taxon>Symbiodiniaceae</taxon>
        <taxon>Durusdinium</taxon>
    </lineage>
</organism>
<dbReference type="Gene3D" id="3.30.460.10">
    <property type="entry name" value="Beta Polymerase, domain 2"/>
    <property type="match status" value="1"/>
</dbReference>
<dbReference type="InterPro" id="IPR002058">
    <property type="entry name" value="PAP_assoc"/>
</dbReference>
<dbReference type="Pfam" id="PF03828">
    <property type="entry name" value="PAP_assoc"/>
    <property type="match status" value="1"/>
</dbReference>
<keyword evidence="10" id="KW-0548">Nucleotidyltransferase</keyword>
<name>A0ABP0SF31_9DINO</name>
<evidence type="ECO:0000313" key="11">
    <source>
        <dbReference type="Proteomes" id="UP001642464"/>
    </source>
</evidence>
<dbReference type="PANTHER" id="PTHR12271:SF40">
    <property type="entry name" value="POLY(A) RNA POLYMERASE GLD2"/>
    <property type="match status" value="1"/>
</dbReference>